<reference evidence="1 2" key="1">
    <citation type="submission" date="2018-11" db="EMBL/GenBank/DDBJ databases">
        <title>the genome of Mesorhizobium tamadayense DSM 28320.</title>
        <authorList>
            <person name="Gao J."/>
        </authorList>
    </citation>
    <scope>NUCLEOTIDE SEQUENCE [LARGE SCALE GENOMIC DNA]</scope>
    <source>
        <strain evidence="1 2">DSM 28320</strain>
    </source>
</reference>
<name>A0A3P3EDZ8_9HYPH</name>
<dbReference type="Proteomes" id="UP000273786">
    <property type="component" value="Unassembled WGS sequence"/>
</dbReference>
<evidence type="ECO:0000313" key="1">
    <source>
        <dbReference type="EMBL" id="RRH84629.1"/>
    </source>
</evidence>
<proteinExistence type="predicted"/>
<gene>
    <name evidence="1" type="ORF">EH240_37085</name>
</gene>
<dbReference type="EMBL" id="RQXT01000176">
    <property type="protein sequence ID" value="RRH84629.1"/>
    <property type="molecule type" value="Genomic_DNA"/>
</dbReference>
<dbReference type="AlphaFoldDB" id="A0A3P3EDZ8"/>
<protein>
    <submittedName>
        <fullName evidence="1">Uncharacterized protein</fullName>
    </submittedName>
</protein>
<accession>A0A3P3EDZ8</accession>
<dbReference type="OrthoDB" id="9806956at2"/>
<sequence>MSHTMLFDIPGPRIALLTWDWLEKLNVVPSDPDVHMHMFIGTDIGALALGTDIAGYMGRPEREFMVFQFARCGLNDRRRRSRNRPSPSTIYRDKYSTAMTAVRSIAPEGI</sequence>
<keyword evidence="2" id="KW-1185">Reference proteome</keyword>
<comment type="caution">
    <text evidence="1">The sequence shown here is derived from an EMBL/GenBank/DDBJ whole genome shotgun (WGS) entry which is preliminary data.</text>
</comment>
<dbReference type="RefSeq" id="WP_125007257.1">
    <property type="nucleotide sequence ID" value="NZ_RQXT01000176.1"/>
</dbReference>
<evidence type="ECO:0000313" key="2">
    <source>
        <dbReference type="Proteomes" id="UP000273786"/>
    </source>
</evidence>
<organism evidence="1 2">
    <name type="scientific">Mesorhizobium tamadayense</name>
    <dbReference type="NCBI Taxonomy" id="425306"/>
    <lineage>
        <taxon>Bacteria</taxon>
        <taxon>Pseudomonadati</taxon>
        <taxon>Pseudomonadota</taxon>
        <taxon>Alphaproteobacteria</taxon>
        <taxon>Hyphomicrobiales</taxon>
        <taxon>Phyllobacteriaceae</taxon>
        <taxon>Mesorhizobium</taxon>
    </lineage>
</organism>